<name>A0ABQ6MZH4_9STRA</name>
<keyword evidence="6" id="KW-0472">Membrane</keyword>
<dbReference type="PANTHER" id="PTHR10766:SF111">
    <property type="entry name" value="TRANSMEMBRANE 9 SUPERFAMILY MEMBER 2"/>
    <property type="match status" value="1"/>
</dbReference>
<dbReference type="Proteomes" id="UP001165060">
    <property type="component" value="Unassembled WGS sequence"/>
</dbReference>
<dbReference type="PANTHER" id="PTHR10766">
    <property type="entry name" value="TRANSMEMBRANE 9 SUPERFAMILY PROTEIN"/>
    <property type="match status" value="1"/>
</dbReference>
<keyword evidence="4" id="KW-0732">Signal</keyword>
<evidence type="ECO:0000256" key="3">
    <source>
        <dbReference type="ARBA" id="ARBA00022692"/>
    </source>
</evidence>
<comment type="similarity">
    <text evidence="2 7">Belongs to the nonaspanin (TM9SF) (TC 9.A.2) family.</text>
</comment>
<gene>
    <name evidence="8" type="ORF">TeGR_g7639</name>
</gene>
<proteinExistence type="inferred from homology"/>
<dbReference type="InterPro" id="IPR004240">
    <property type="entry name" value="EMP70"/>
</dbReference>
<evidence type="ECO:0000256" key="7">
    <source>
        <dbReference type="RuleBase" id="RU363079"/>
    </source>
</evidence>
<evidence type="ECO:0000256" key="6">
    <source>
        <dbReference type="ARBA" id="ARBA00023136"/>
    </source>
</evidence>
<evidence type="ECO:0000313" key="8">
    <source>
        <dbReference type="EMBL" id="GMI36950.1"/>
    </source>
</evidence>
<evidence type="ECO:0000313" key="9">
    <source>
        <dbReference type="Proteomes" id="UP001165060"/>
    </source>
</evidence>
<evidence type="ECO:0000256" key="4">
    <source>
        <dbReference type="ARBA" id="ARBA00022729"/>
    </source>
</evidence>
<accession>A0ABQ6MZH4</accession>
<keyword evidence="5" id="KW-1133">Transmembrane helix</keyword>
<sequence>MKLSGISTLAPRDEGEVSSAKTQVPYNYADLPYCQPPSSPSAAASLGSKLQGGGPSLLPYAITARTDVECKRLCQTELSVREVRKLRSLVAAEYRVHYSLDSLPSVMSTTLGTGASAVSYALRGFPVGFLAPPSLTGLAAPSTAIYNHVRFTIRYHEDAAAFEGLRVVGFETTPFSINHRAAEGDLGDPEAALSTCAPGAPAQNDPANFMLLPGEGALTVLFT</sequence>
<dbReference type="EMBL" id="BRYB01004793">
    <property type="protein sequence ID" value="GMI36950.1"/>
    <property type="molecule type" value="Genomic_DNA"/>
</dbReference>
<reference evidence="8 9" key="1">
    <citation type="journal article" date="2023" name="Commun. Biol.">
        <title>Genome analysis of Parmales, the sister group of diatoms, reveals the evolutionary specialization of diatoms from phago-mixotrophs to photoautotrophs.</title>
        <authorList>
            <person name="Ban H."/>
            <person name="Sato S."/>
            <person name="Yoshikawa S."/>
            <person name="Yamada K."/>
            <person name="Nakamura Y."/>
            <person name="Ichinomiya M."/>
            <person name="Sato N."/>
            <person name="Blanc-Mathieu R."/>
            <person name="Endo H."/>
            <person name="Kuwata A."/>
            <person name="Ogata H."/>
        </authorList>
    </citation>
    <scope>NUCLEOTIDE SEQUENCE [LARGE SCALE GENOMIC DNA]</scope>
</reference>
<protein>
    <recommendedName>
        <fullName evidence="7">Transmembrane 9 superfamily member</fullName>
    </recommendedName>
</protein>
<organism evidence="8 9">
    <name type="scientific">Tetraparma gracilis</name>
    <dbReference type="NCBI Taxonomy" id="2962635"/>
    <lineage>
        <taxon>Eukaryota</taxon>
        <taxon>Sar</taxon>
        <taxon>Stramenopiles</taxon>
        <taxon>Ochrophyta</taxon>
        <taxon>Bolidophyceae</taxon>
        <taxon>Parmales</taxon>
        <taxon>Triparmaceae</taxon>
        <taxon>Tetraparma</taxon>
    </lineage>
</organism>
<keyword evidence="9" id="KW-1185">Reference proteome</keyword>
<evidence type="ECO:0000256" key="1">
    <source>
        <dbReference type="ARBA" id="ARBA00004141"/>
    </source>
</evidence>
<evidence type="ECO:0000256" key="5">
    <source>
        <dbReference type="ARBA" id="ARBA00022989"/>
    </source>
</evidence>
<keyword evidence="3" id="KW-0812">Transmembrane</keyword>
<dbReference type="Pfam" id="PF02990">
    <property type="entry name" value="EMP70"/>
    <property type="match status" value="1"/>
</dbReference>
<comment type="subcellular location">
    <subcellularLocation>
        <location evidence="1">Membrane</location>
        <topology evidence="1">Multi-pass membrane protein</topology>
    </subcellularLocation>
</comment>
<evidence type="ECO:0000256" key="2">
    <source>
        <dbReference type="ARBA" id="ARBA00005227"/>
    </source>
</evidence>
<comment type="caution">
    <text evidence="8">The sequence shown here is derived from an EMBL/GenBank/DDBJ whole genome shotgun (WGS) entry which is preliminary data.</text>
</comment>